<keyword evidence="1" id="KW-0812">Transmembrane</keyword>
<organism evidence="2 3">
    <name type="scientific">Niabella pedocola</name>
    <dbReference type="NCBI Taxonomy" id="1752077"/>
    <lineage>
        <taxon>Bacteria</taxon>
        <taxon>Pseudomonadati</taxon>
        <taxon>Bacteroidota</taxon>
        <taxon>Chitinophagia</taxon>
        <taxon>Chitinophagales</taxon>
        <taxon>Chitinophagaceae</taxon>
        <taxon>Niabella</taxon>
    </lineage>
</organism>
<dbReference type="EMBL" id="JAJNEC010000005">
    <property type="protein sequence ID" value="MCD2424411.1"/>
    <property type="molecule type" value="Genomic_DNA"/>
</dbReference>
<keyword evidence="1" id="KW-0472">Membrane</keyword>
<evidence type="ECO:0000256" key="1">
    <source>
        <dbReference type="SAM" id="Phobius"/>
    </source>
</evidence>
<dbReference type="InterPro" id="IPR022276">
    <property type="entry name" value="Conjug_transposon_TraK"/>
</dbReference>
<dbReference type="Proteomes" id="UP001199816">
    <property type="component" value="Unassembled WGS sequence"/>
</dbReference>
<name>A0ABS8PTK0_9BACT</name>
<dbReference type="NCBIfam" id="TIGR03781">
    <property type="entry name" value="Bac_Flav_CT_K"/>
    <property type="match status" value="1"/>
</dbReference>
<proteinExistence type="predicted"/>
<keyword evidence="1" id="KW-1133">Transmembrane helix</keyword>
<accession>A0ABS8PTK0</accession>
<protein>
    <submittedName>
        <fullName evidence="2">Conjugative transposon protein TraK</fullName>
    </submittedName>
</protein>
<evidence type="ECO:0000313" key="2">
    <source>
        <dbReference type="EMBL" id="MCD2424411.1"/>
    </source>
</evidence>
<comment type="caution">
    <text evidence="2">The sequence shown here is derived from an EMBL/GenBank/DDBJ whole genome shotgun (WGS) entry which is preliminary data.</text>
</comment>
<keyword evidence="3" id="KW-1185">Reference proteome</keyword>
<gene>
    <name evidence="2" type="primary">traK</name>
    <name evidence="2" type="ORF">LQ567_16645</name>
</gene>
<feature type="transmembrane region" description="Helical" evidence="1">
    <location>
        <begin position="20"/>
        <end position="38"/>
    </location>
</feature>
<sequence>MIRQLKNIDTAFKHIRLFTAVLILASTMFGAFCFYYSIKKVSEAQQTIYLVANGKAFQATKSSRKENLAVEGRYHIKAFHEYFLSLSPDDKAIEQNIRSALYLADESAKQQYDALKEKGFYASVVSGNISQLVNCDSIALNLGKYPYHFRYYGKQEIIRPSTTIVRNLVTEGYLRELDERSDNNPNAFLIEKWFTIDNSILSTTKR</sequence>
<reference evidence="2 3" key="1">
    <citation type="submission" date="2021-11" db="EMBL/GenBank/DDBJ databases">
        <title>Genomic of Niabella pedocola.</title>
        <authorList>
            <person name="Wu T."/>
        </authorList>
    </citation>
    <scope>NUCLEOTIDE SEQUENCE [LARGE SCALE GENOMIC DNA]</scope>
    <source>
        <strain evidence="2 3">JCM 31011</strain>
    </source>
</reference>
<evidence type="ECO:0000313" key="3">
    <source>
        <dbReference type="Proteomes" id="UP001199816"/>
    </source>
</evidence>
<dbReference type="RefSeq" id="WP_231006216.1">
    <property type="nucleotide sequence ID" value="NZ_JAJNEC010000005.1"/>
</dbReference>